<evidence type="ECO:0000256" key="8">
    <source>
        <dbReference type="ARBA" id="ARBA00022741"/>
    </source>
</evidence>
<evidence type="ECO:0000256" key="4">
    <source>
        <dbReference type="ARBA" id="ARBA00011894"/>
    </source>
</evidence>
<comment type="cofactor">
    <cofactor evidence="1">
        <name>Mg(2+)</name>
        <dbReference type="ChEBI" id="CHEBI:18420"/>
    </cofactor>
</comment>
<dbReference type="OrthoDB" id="106623at2759"/>
<comment type="pathway">
    <text evidence="2">Pyrimidine metabolism; UMP biosynthesis via salvage pathway; UMP from uracil: step 1/1.</text>
</comment>
<dbReference type="InterPro" id="IPR000836">
    <property type="entry name" value="PRTase_dom"/>
</dbReference>
<reference evidence="13" key="1">
    <citation type="journal article" date="2022" name="Cell">
        <title>Repeat-based holocentromeres influence genome architecture and karyotype evolution.</title>
        <authorList>
            <person name="Hofstatter P.G."/>
            <person name="Thangavel G."/>
            <person name="Lux T."/>
            <person name="Neumann P."/>
            <person name="Vondrak T."/>
            <person name="Novak P."/>
            <person name="Zhang M."/>
            <person name="Costa L."/>
            <person name="Castellani M."/>
            <person name="Scott A."/>
            <person name="Toegelov H."/>
            <person name="Fuchs J."/>
            <person name="Mata-Sucre Y."/>
            <person name="Dias Y."/>
            <person name="Vanzela A.L.L."/>
            <person name="Huettel B."/>
            <person name="Almeida C.C.S."/>
            <person name="Simkova H."/>
            <person name="Souza G."/>
            <person name="Pedrosa-Harand A."/>
            <person name="Macas J."/>
            <person name="Mayer K.F.X."/>
            <person name="Houben A."/>
            <person name="Marques A."/>
        </authorList>
    </citation>
    <scope>NUCLEOTIDE SEQUENCE</scope>
    <source>
        <strain evidence="13">RhyBre1mFocal</strain>
    </source>
</reference>
<dbReference type="GO" id="GO:0006223">
    <property type="term" value="P:uracil salvage"/>
    <property type="evidence" value="ECO:0007669"/>
    <property type="project" value="InterPro"/>
</dbReference>
<dbReference type="EMBL" id="JAMQYH010000005">
    <property type="protein sequence ID" value="KAJ1686483.1"/>
    <property type="molecule type" value="Genomic_DNA"/>
</dbReference>
<dbReference type="NCBIfam" id="NF001097">
    <property type="entry name" value="PRK00129.1"/>
    <property type="match status" value="1"/>
</dbReference>
<evidence type="ECO:0000313" key="13">
    <source>
        <dbReference type="EMBL" id="KAJ1686483.1"/>
    </source>
</evidence>
<gene>
    <name evidence="13" type="ORF">LUZ63_017873</name>
</gene>
<dbReference type="InterPro" id="IPR005765">
    <property type="entry name" value="UPRT"/>
</dbReference>
<dbReference type="GO" id="GO:0005737">
    <property type="term" value="C:cytoplasm"/>
    <property type="evidence" value="ECO:0007669"/>
    <property type="project" value="UniProtKB-ARBA"/>
</dbReference>
<dbReference type="NCBIfam" id="TIGR01091">
    <property type="entry name" value="upp"/>
    <property type="match status" value="1"/>
</dbReference>
<dbReference type="InterPro" id="IPR029057">
    <property type="entry name" value="PRTase-like"/>
</dbReference>
<organism evidence="13 14">
    <name type="scientific">Rhynchospora breviuscula</name>
    <dbReference type="NCBI Taxonomy" id="2022672"/>
    <lineage>
        <taxon>Eukaryota</taxon>
        <taxon>Viridiplantae</taxon>
        <taxon>Streptophyta</taxon>
        <taxon>Embryophyta</taxon>
        <taxon>Tracheophyta</taxon>
        <taxon>Spermatophyta</taxon>
        <taxon>Magnoliopsida</taxon>
        <taxon>Liliopsida</taxon>
        <taxon>Poales</taxon>
        <taxon>Cyperaceae</taxon>
        <taxon>Cyperoideae</taxon>
        <taxon>Rhynchosporeae</taxon>
        <taxon>Rhynchospora</taxon>
    </lineage>
</organism>
<evidence type="ECO:0000256" key="6">
    <source>
        <dbReference type="ARBA" id="ARBA00022676"/>
    </source>
</evidence>
<feature type="region of interest" description="Disordered" evidence="11">
    <location>
        <begin position="1"/>
        <end position="22"/>
    </location>
</feature>
<keyword evidence="9" id="KW-0342">GTP-binding</keyword>
<evidence type="ECO:0000256" key="11">
    <source>
        <dbReference type="SAM" id="MobiDB-lite"/>
    </source>
</evidence>
<name>A0A9Q0C3B6_9POAL</name>
<comment type="caution">
    <text evidence="13">The sequence shown here is derived from an EMBL/GenBank/DDBJ whole genome shotgun (WGS) entry which is preliminary data.</text>
</comment>
<feature type="domain" description="Phosphoribosyltransferase" evidence="12">
    <location>
        <begin position="76"/>
        <end position="283"/>
    </location>
</feature>
<comment type="similarity">
    <text evidence="3">Belongs to the UPRTase family.</text>
</comment>
<evidence type="ECO:0000256" key="7">
    <source>
        <dbReference type="ARBA" id="ARBA00022679"/>
    </source>
</evidence>
<dbReference type="InterPro" id="IPR050054">
    <property type="entry name" value="UPRTase/APRTase"/>
</dbReference>
<dbReference type="PANTHER" id="PTHR32315:SF4">
    <property type="entry name" value="URACIL PHOSPHORIBOSYLTRANSFERASE, CHLOROPLASTIC"/>
    <property type="match status" value="1"/>
</dbReference>
<dbReference type="CDD" id="cd06223">
    <property type="entry name" value="PRTases_typeI"/>
    <property type="match status" value="1"/>
</dbReference>
<evidence type="ECO:0000259" key="12">
    <source>
        <dbReference type="Pfam" id="PF14681"/>
    </source>
</evidence>
<protein>
    <recommendedName>
        <fullName evidence="4">uracil phosphoribosyltransferase</fullName>
        <ecNumber evidence="4">2.4.2.9</ecNumber>
    </recommendedName>
    <alternativeName>
        <fullName evidence="10">UMP pyrophosphorylase</fullName>
    </alternativeName>
</protein>
<keyword evidence="6" id="KW-0328">Glycosyltransferase</keyword>
<evidence type="ECO:0000256" key="2">
    <source>
        <dbReference type="ARBA" id="ARBA00005180"/>
    </source>
</evidence>
<dbReference type="AlphaFoldDB" id="A0A9Q0C3B6"/>
<evidence type="ECO:0000256" key="3">
    <source>
        <dbReference type="ARBA" id="ARBA00009516"/>
    </source>
</evidence>
<keyword evidence="14" id="KW-1185">Reference proteome</keyword>
<keyword evidence="5" id="KW-0021">Allosteric enzyme</keyword>
<keyword evidence="8" id="KW-0547">Nucleotide-binding</keyword>
<dbReference type="GO" id="GO:0005525">
    <property type="term" value="F:GTP binding"/>
    <property type="evidence" value="ECO:0007669"/>
    <property type="project" value="UniProtKB-KW"/>
</dbReference>
<dbReference type="Pfam" id="PF14681">
    <property type="entry name" value="UPRTase"/>
    <property type="match status" value="1"/>
</dbReference>
<dbReference type="FunFam" id="3.40.50.2020:FF:000003">
    <property type="entry name" value="Uracil phosphoribosyltransferase"/>
    <property type="match status" value="1"/>
</dbReference>
<dbReference type="Gene3D" id="3.40.50.2020">
    <property type="match status" value="1"/>
</dbReference>
<keyword evidence="7" id="KW-0808">Transferase</keyword>
<sequence>MALQAPVHPSGSRPEAFVQRQTKNPSLSYKASAMVKSRIYSLSSKYRFRSLIPKVAESDSVATALPVTGDRMLVMVPPHPLIKHLTSVLRNEQTPPAMFKSAMAELGRLLIYEACRDWLPMISGEIQSPMGVANVEFVDPREPVAIIPILRAGLALAEHAATFLPATKTYHLGMSRDEETLQPSTYLNKMPETFPEGSRALVIDPMLATGGTIVAALDLLTAKGLTPKQIKVISAVAAPPALEKLSRKFPGLLVYTAMIDPVVNEKGFIVPGLGDAGDRCYGT</sequence>
<dbReference type="GO" id="GO:0004845">
    <property type="term" value="F:uracil phosphoribosyltransferase activity"/>
    <property type="evidence" value="ECO:0007669"/>
    <property type="project" value="UniProtKB-EC"/>
</dbReference>
<dbReference type="Proteomes" id="UP001151287">
    <property type="component" value="Unassembled WGS sequence"/>
</dbReference>
<dbReference type="SUPFAM" id="SSF53271">
    <property type="entry name" value="PRTase-like"/>
    <property type="match status" value="1"/>
</dbReference>
<evidence type="ECO:0000313" key="14">
    <source>
        <dbReference type="Proteomes" id="UP001151287"/>
    </source>
</evidence>
<proteinExistence type="inferred from homology"/>
<evidence type="ECO:0000256" key="1">
    <source>
        <dbReference type="ARBA" id="ARBA00001946"/>
    </source>
</evidence>
<evidence type="ECO:0000256" key="10">
    <source>
        <dbReference type="ARBA" id="ARBA00031082"/>
    </source>
</evidence>
<evidence type="ECO:0000256" key="5">
    <source>
        <dbReference type="ARBA" id="ARBA00022533"/>
    </source>
</evidence>
<dbReference type="EC" id="2.4.2.9" evidence="4"/>
<accession>A0A9Q0C3B6</accession>
<evidence type="ECO:0000256" key="9">
    <source>
        <dbReference type="ARBA" id="ARBA00023134"/>
    </source>
</evidence>
<dbReference type="PANTHER" id="PTHR32315">
    <property type="entry name" value="ADENINE PHOSPHORIBOSYLTRANSFERASE"/>
    <property type="match status" value="1"/>
</dbReference>